<feature type="chain" id="PRO_5046084751" evidence="1">
    <location>
        <begin position="23"/>
        <end position="126"/>
    </location>
</feature>
<evidence type="ECO:0000313" key="2">
    <source>
        <dbReference type="EMBL" id="MFC4029981.1"/>
    </source>
</evidence>
<protein>
    <submittedName>
        <fullName evidence="2">Uncharacterized protein</fullName>
    </submittedName>
</protein>
<evidence type="ECO:0000256" key="1">
    <source>
        <dbReference type="SAM" id="SignalP"/>
    </source>
</evidence>
<dbReference type="EMBL" id="JBHSBB010000001">
    <property type="protein sequence ID" value="MFC4029981.1"/>
    <property type="molecule type" value="Genomic_DNA"/>
</dbReference>
<evidence type="ECO:0000313" key="3">
    <source>
        <dbReference type="Proteomes" id="UP001595765"/>
    </source>
</evidence>
<gene>
    <name evidence="2" type="ORF">ACFO3J_00690</name>
</gene>
<dbReference type="RefSeq" id="WP_386424728.1">
    <property type="nucleotide sequence ID" value="NZ_JBHSBB010000001.1"/>
</dbReference>
<proteinExistence type="predicted"/>
<dbReference type="Proteomes" id="UP001595765">
    <property type="component" value="Unassembled WGS sequence"/>
</dbReference>
<accession>A0ABV8HGJ6</accession>
<comment type="caution">
    <text evidence="2">The sequence shown here is derived from an EMBL/GenBank/DDBJ whole genome shotgun (WGS) entry which is preliminary data.</text>
</comment>
<keyword evidence="3" id="KW-1185">Reference proteome</keyword>
<name>A0ABV8HGJ6_9ACTN</name>
<keyword evidence="1" id="KW-0732">Signal</keyword>
<reference evidence="3" key="1">
    <citation type="journal article" date="2019" name="Int. J. Syst. Evol. Microbiol.">
        <title>The Global Catalogue of Microorganisms (GCM) 10K type strain sequencing project: providing services to taxonomists for standard genome sequencing and annotation.</title>
        <authorList>
            <consortium name="The Broad Institute Genomics Platform"/>
            <consortium name="The Broad Institute Genome Sequencing Center for Infectious Disease"/>
            <person name="Wu L."/>
            <person name="Ma J."/>
        </authorList>
    </citation>
    <scope>NUCLEOTIDE SEQUENCE [LARGE SCALE GENOMIC DNA]</scope>
    <source>
        <strain evidence="3">CGMCC 4.7237</strain>
    </source>
</reference>
<feature type="signal peptide" evidence="1">
    <location>
        <begin position="1"/>
        <end position="22"/>
    </location>
</feature>
<sequence length="126" mass="13497">MRRSALLLAAVAAISVPLVVPAATASADTRLSEVICQDYSVLPQYIRHIYLTTDTPTVVEEFAENPVYLDCYEWEGSAPAAYSISYVMSGLDHPDGATGTVSVGNGFGWTPAMPGYIYEATFTALP</sequence>
<organism evidence="2 3">
    <name type="scientific">Streptomyces polygonati</name>
    <dbReference type="NCBI Taxonomy" id="1617087"/>
    <lineage>
        <taxon>Bacteria</taxon>
        <taxon>Bacillati</taxon>
        <taxon>Actinomycetota</taxon>
        <taxon>Actinomycetes</taxon>
        <taxon>Kitasatosporales</taxon>
        <taxon>Streptomycetaceae</taxon>
        <taxon>Streptomyces</taxon>
    </lineage>
</organism>